<organism evidence="12 13">
    <name type="scientific">Craterilacuibacter sinensis</name>
    <dbReference type="NCBI Taxonomy" id="2686017"/>
    <lineage>
        <taxon>Bacteria</taxon>
        <taxon>Pseudomonadati</taxon>
        <taxon>Pseudomonadota</taxon>
        <taxon>Betaproteobacteria</taxon>
        <taxon>Neisseriales</taxon>
        <taxon>Neisseriaceae</taxon>
        <taxon>Craterilacuibacter</taxon>
    </lineage>
</organism>
<evidence type="ECO:0000256" key="9">
    <source>
        <dbReference type="HAMAP-Rule" id="MF_00161"/>
    </source>
</evidence>
<evidence type="ECO:0000256" key="8">
    <source>
        <dbReference type="ARBA" id="ARBA00023136"/>
    </source>
</evidence>
<feature type="transmembrane region" description="Helical" evidence="9">
    <location>
        <begin position="20"/>
        <end position="40"/>
    </location>
</feature>
<reference evidence="12 13" key="1">
    <citation type="submission" date="2019-12" db="EMBL/GenBank/DDBJ databases">
        <title>Neisseriaceae gen. nov. sp. Genome sequencing and assembly.</title>
        <authorList>
            <person name="Liu Z."/>
            <person name="Li A."/>
        </authorList>
    </citation>
    <scope>NUCLEOTIDE SEQUENCE [LARGE SCALE GENOMIC DNA]</scope>
    <source>
        <strain evidence="12 13">B2N2-7</strain>
    </source>
</reference>
<dbReference type="Pfam" id="PF01252">
    <property type="entry name" value="Peptidase_A8"/>
    <property type="match status" value="1"/>
</dbReference>
<feature type="transmembrane region" description="Helical" evidence="9">
    <location>
        <begin position="78"/>
        <end position="96"/>
    </location>
</feature>
<evidence type="ECO:0000256" key="11">
    <source>
        <dbReference type="RuleBase" id="RU004181"/>
    </source>
</evidence>
<proteinExistence type="inferred from homology"/>
<evidence type="ECO:0000313" key="12">
    <source>
        <dbReference type="EMBL" id="MXR38161.1"/>
    </source>
</evidence>
<keyword evidence="13" id="KW-1185">Reference proteome</keyword>
<dbReference type="RefSeq" id="WP_160798043.1">
    <property type="nucleotide sequence ID" value="NZ_WSSB01000016.1"/>
</dbReference>
<keyword evidence="6 9" id="KW-0378">Hydrolase</keyword>
<evidence type="ECO:0000256" key="10">
    <source>
        <dbReference type="RuleBase" id="RU000594"/>
    </source>
</evidence>
<dbReference type="Proteomes" id="UP000467214">
    <property type="component" value="Unassembled WGS sequence"/>
</dbReference>
<comment type="caution">
    <text evidence="12">The sequence shown here is derived from an EMBL/GenBank/DDBJ whole genome shotgun (WGS) entry which is preliminary data.</text>
</comment>
<dbReference type="EMBL" id="WSSB01000016">
    <property type="protein sequence ID" value="MXR38161.1"/>
    <property type="molecule type" value="Genomic_DNA"/>
</dbReference>
<keyword evidence="7 9" id="KW-1133">Transmembrane helix</keyword>
<dbReference type="PANTHER" id="PTHR33695:SF1">
    <property type="entry name" value="LIPOPROTEIN SIGNAL PEPTIDASE"/>
    <property type="match status" value="1"/>
</dbReference>
<evidence type="ECO:0000256" key="6">
    <source>
        <dbReference type="ARBA" id="ARBA00022801"/>
    </source>
</evidence>
<dbReference type="GO" id="GO:0005886">
    <property type="term" value="C:plasma membrane"/>
    <property type="evidence" value="ECO:0007669"/>
    <property type="project" value="UniProtKB-SubCell"/>
</dbReference>
<comment type="subcellular location">
    <subcellularLocation>
        <location evidence="9">Cell membrane</location>
        <topology evidence="9">Multi-pass membrane protein</topology>
    </subcellularLocation>
</comment>
<evidence type="ECO:0000256" key="4">
    <source>
        <dbReference type="ARBA" id="ARBA00022692"/>
    </source>
</evidence>
<dbReference type="NCBIfam" id="TIGR00077">
    <property type="entry name" value="lspA"/>
    <property type="match status" value="1"/>
</dbReference>
<keyword evidence="4 9" id="KW-0812">Transmembrane</keyword>
<comment type="catalytic activity">
    <reaction evidence="9 10">
        <text>Release of signal peptides from bacterial membrane prolipoproteins. Hydrolyzes -Xaa-Yaa-Zaa-|-(S,diacylglyceryl)Cys-, in which Xaa is hydrophobic (preferably Leu), and Yaa (Ala or Ser) and Zaa (Gly or Ala) have small, neutral side chains.</text>
        <dbReference type="EC" id="3.4.23.36"/>
    </reaction>
</comment>
<keyword evidence="12" id="KW-0449">Lipoprotein</keyword>
<dbReference type="PANTHER" id="PTHR33695">
    <property type="entry name" value="LIPOPROTEIN SIGNAL PEPTIDASE"/>
    <property type="match status" value="1"/>
</dbReference>
<feature type="active site" evidence="9">
    <location>
        <position position="152"/>
    </location>
</feature>
<evidence type="ECO:0000256" key="5">
    <source>
        <dbReference type="ARBA" id="ARBA00022750"/>
    </source>
</evidence>
<dbReference type="PROSITE" id="PS00855">
    <property type="entry name" value="SPASE_II"/>
    <property type="match status" value="1"/>
</dbReference>
<evidence type="ECO:0000256" key="3">
    <source>
        <dbReference type="ARBA" id="ARBA00022670"/>
    </source>
</evidence>
<sequence>MPDVAGNSAVTERGTGQGSLVWFALAVAIVVLDQLTKTWFNTEFRFGEVREVIPGFFNFTLLYNPGAAFSFLADAGGWQKYFFTALAFGVSGWLGWNIIKKRFSALMNLAAAFIMGGAIGNVIDRMIHGHVIDFIQLHYYQSWYYPAFNLADSFICVGAVLMVIDSFRHPAGQ</sequence>
<comment type="pathway">
    <text evidence="9">Protein modification; lipoprotein biosynthesis (signal peptide cleavage).</text>
</comment>
<evidence type="ECO:0000256" key="7">
    <source>
        <dbReference type="ARBA" id="ARBA00022989"/>
    </source>
</evidence>
<dbReference type="AlphaFoldDB" id="A0A845BU75"/>
<keyword evidence="3 9" id="KW-0645">Protease</keyword>
<dbReference type="InterPro" id="IPR001872">
    <property type="entry name" value="Peptidase_A8"/>
</dbReference>
<comment type="function">
    <text evidence="9 10">This protein specifically catalyzes the removal of signal peptides from prolipoproteins.</text>
</comment>
<dbReference type="GO" id="GO:0006508">
    <property type="term" value="P:proteolysis"/>
    <property type="evidence" value="ECO:0007669"/>
    <property type="project" value="UniProtKB-KW"/>
</dbReference>
<dbReference type="UniPathway" id="UPA00665"/>
<evidence type="ECO:0000313" key="13">
    <source>
        <dbReference type="Proteomes" id="UP000467214"/>
    </source>
</evidence>
<name>A0A845BU75_9NEIS</name>
<keyword evidence="2 9" id="KW-1003">Cell membrane</keyword>
<feature type="transmembrane region" description="Helical" evidence="9">
    <location>
        <begin position="143"/>
        <end position="164"/>
    </location>
</feature>
<gene>
    <name evidence="9" type="primary">lspA</name>
    <name evidence="12" type="ORF">GQF02_14395</name>
</gene>
<dbReference type="HAMAP" id="MF_00161">
    <property type="entry name" value="LspA"/>
    <property type="match status" value="1"/>
</dbReference>
<feature type="active site" evidence="9">
    <location>
        <position position="133"/>
    </location>
</feature>
<dbReference type="EC" id="3.4.23.36" evidence="9"/>
<keyword evidence="8 9" id="KW-0472">Membrane</keyword>
<comment type="similarity">
    <text evidence="1 9 11">Belongs to the peptidase A8 family.</text>
</comment>
<accession>A0A845BU75</accession>
<feature type="transmembrane region" description="Helical" evidence="9">
    <location>
        <begin position="103"/>
        <end position="123"/>
    </location>
</feature>
<feature type="transmembrane region" description="Helical" evidence="9">
    <location>
        <begin position="52"/>
        <end position="72"/>
    </location>
</feature>
<dbReference type="PRINTS" id="PR00781">
    <property type="entry name" value="LIPOSIGPTASE"/>
</dbReference>
<evidence type="ECO:0000256" key="1">
    <source>
        <dbReference type="ARBA" id="ARBA00006139"/>
    </source>
</evidence>
<dbReference type="GO" id="GO:0004190">
    <property type="term" value="F:aspartic-type endopeptidase activity"/>
    <property type="evidence" value="ECO:0007669"/>
    <property type="project" value="UniProtKB-UniRule"/>
</dbReference>
<evidence type="ECO:0000256" key="2">
    <source>
        <dbReference type="ARBA" id="ARBA00022475"/>
    </source>
</evidence>
<keyword evidence="5 9" id="KW-0064">Aspartyl protease</keyword>
<protein>
    <recommendedName>
        <fullName evidence="9">Lipoprotein signal peptidase</fullName>
        <ecNumber evidence="9">3.4.23.36</ecNumber>
    </recommendedName>
    <alternativeName>
        <fullName evidence="9">Prolipoprotein signal peptidase</fullName>
    </alternativeName>
    <alternativeName>
        <fullName evidence="9">Signal peptidase II</fullName>
        <shortName evidence="9">SPase II</shortName>
    </alternativeName>
</protein>